<name>A0A2N4U736_9BURK</name>
<evidence type="ECO:0000256" key="3">
    <source>
        <dbReference type="ARBA" id="ARBA00022801"/>
    </source>
</evidence>
<dbReference type="Pfam" id="PF04002">
    <property type="entry name" value="RadC"/>
    <property type="match status" value="1"/>
</dbReference>
<evidence type="ECO:0000313" key="8">
    <source>
        <dbReference type="Proteomes" id="UP000234190"/>
    </source>
</evidence>
<dbReference type="GO" id="GO:0008237">
    <property type="term" value="F:metallopeptidase activity"/>
    <property type="evidence" value="ECO:0007669"/>
    <property type="project" value="UniProtKB-KW"/>
</dbReference>
<dbReference type="PROSITE" id="PS50249">
    <property type="entry name" value="MPN"/>
    <property type="match status" value="1"/>
</dbReference>
<protein>
    <submittedName>
        <fullName evidence="7">DNA repair protein RadC</fullName>
    </submittedName>
</protein>
<dbReference type="PANTHER" id="PTHR30471:SF3">
    <property type="entry name" value="UPF0758 PROTEIN YEES-RELATED"/>
    <property type="match status" value="1"/>
</dbReference>
<evidence type="ECO:0000259" key="6">
    <source>
        <dbReference type="PROSITE" id="PS50249"/>
    </source>
</evidence>
<keyword evidence="5" id="KW-0482">Metalloprotease</keyword>
<dbReference type="PROSITE" id="PS01302">
    <property type="entry name" value="UPF0758"/>
    <property type="match status" value="1"/>
</dbReference>
<dbReference type="InterPro" id="IPR001405">
    <property type="entry name" value="UPF0758"/>
</dbReference>
<evidence type="ECO:0000313" key="7">
    <source>
        <dbReference type="EMBL" id="PLC50833.1"/>
    </source>
</evidence>
<keyword evidence="3" id="KW-0378">Hydrolase</keyword>
<dbReference type="Proteomes" id="UP000234190">
    <property type="component" value="Unassembled WGS sequence"/>
</dbReference>
<proteinExistence type="predicted"/>
<keyword evidence="4" id="KW-0862">Zinc</keyword>
<evidence type="ECO:0000256" key="2">
    <source>
        <dbReference type="ARBA" id="ARBA00022723"/>
    </source>
</evidence>
<gene>
    <name evidence="7" type="ORF">CR159_04285</name>
</gene>
<evidence type="ECO:0000256" key="5">
    <source>
        <dbReference type="ARBA" id="ARBA00023049"/>
    </source>
</evidence>
<evidence type="ECO:0000256" key="1">
    <source>
        <dbReference type="ARBA" id="ARBA00022670"/>
    </source>
</evidence>
<sequence>MQQYSLSLDSDTLNAGALLVREADGGVRAASRKEILTVARELVNVDELHGQDLSQPRLVKDFLRVRLNAALEHEVCGLILLDSQHRLIDYLEPFRGTINQASVYPREIVKIALHRNALSIFLVHNHPSGLAEASQADIALTKHLKQALALVDVRLLDHFIVAGSTVLSMAERGLF</sequence>
<dbReference type="SUPFAM" id="SSF102712">
    <property type="entry name" value="JAB1/MPN domain"/>
    <property type="match status" value="1"/>
</dbReference>
<dbReference type="InterPro" id="IPR020891">
    <property type="entry name" value="UPF0758_CS"/>
</dbReference>
<evidence type="ECO:0000256" key="4">
    <source>
        <dbReference type="ARBA" id="ARBA00022833"/>
    </source>
</evidence>
<dbReference type="InterPro" id="IPR025657">
    <property type="entry name" value="RadC_JAB"/>
</dbReference>
<dbReference type="InterPro" id="IPR037518">
    <property type="entry name" value="MPN"/>
</dbReference>
<dbReference type="GO" id="GO:0006508">
    <property type="term" value="P:proteolysis"/>
    <property type="evidence" value="ECO:0007669"/>
    <property type="project" value="UniProtKB-KW"/>
</dbReference>
<keyword evidence="8" id="KW-1185">Reference proteome</keyword>
<feature type="domain" description="MPN" evidence="6">
    <location>
        <begin position="52"/>
        <end position="175"/>
    </location>
</feature>
<accession>A0A2N4U736</accession>
<dbReference type="PANTHER" id="PTHR30471">
    <property type="entry name" value="DNA REPAIR PROTEIN RADC"/>
    <property type="match status" value="1"/>
</dbReference>
<organism evidence="7 8">
    <name type="scientific">Pollutimonas subterranea</name>
    <dbReference type="NCBI Taxonomy" id="2045210"/>
    <lineage>
        <taxon>Bacteria</taxon>
        <taxon>Pseudomonadati</taxon>
        <taxon>Pseudomonadota</taxon>
        <taxon>Betaproteobacteria</taxon>
        <taxon>Burkholderiales</taxon>
        <taxon>Alcaligenaceae</taxon>
        <taxon>Pollutimonas</taxon>
    </lineage>
</organism>
<dbReference type="AlphaFoldDB" id="A0A2N4U736"/>
<comment type="caution">
    <text evidence="7">The sequence shown here is derived from an EMBL/GenBank/DDBJ whole genome shotgun (WGS) entry which is preliminary data.</text>
</comment>
<dbReference type="GO" id="GO:0046872">
    <property type="term" value="F:metal ion binding"/>
    <property type="evidence" value="ECO:0007669"/>
    <property type="project" value="UniProtKB-KW"/>
</dbReference>
<dbReference type="CDD" id="cd08071">
    <property type="entry name" value="MPN_DUF2466"/>
    <property type="match status" value="1"/>
</dbReference>
<dbReference type="OrthoDB" id="9804482at2"/>
<keyword evidence="2" id="KW-0479">Metal-binding</keyword>
<dbReference type="Gene3D" id="3.40.140.10">
    <property type="entry name" value="Cytidine Deaminase, domain 2"/>
    <property type="match status" value="1"/>
</dbReference>
<keyword evidence="1" id="KW-0645">Protease</keyword>
<dbReference type="EMBL" id="PDNW01000003">
    <property type="protein sequence ID" value="PLC50833.1"/>
    <property type="molecule type" value="Genomic_DNA"/>
</dbReference>
<dbReference type="RefSeq" id="WP_102072788.1">
    <property type="nucleotide sequence ID" value="NZ_PDNW01000003.1"/>
</dbReference>
<reference evidence="7 8" key="1">
    <citation type="submission" date="2017-10" db="EMBL/GenBank/DDBJ databases">
        <title>Two draft genome sequences of Pusillimonas sp. strains isolated from a nitrate- and radionuclide-contaminated groundwater in Russia.</title>
        <authorList>
            <person name="Grouzdev D.S."/>
            <person name="Tourova T.P."/>
            <person name="Goeva M.A."/>
            <person name="Babich T.L."/>
            <person name="Sokolova D.S."/>
            <person name="Abdullin R."/>
            <person name="Poltaraus A.B."/>
            <person name="Toshchakov S.V."/>
            <person name="Nazina T.N."/>
        </authorList>
    </citation>
    <scope>NUCLEOTIDE SEQUENCE [LARGE SCALE GENOMIC DNA]</scope>
    <source>
        <strain evidence="7 8">JR1/69-3-13</strain>
    </source>
</reference>